<reference evidence="1" key="1">
    <citation type="submission" date="2014-09" db="EMBL/GenBank/DDBJ databases">
        <authorList>
            <person name="Magalhaes I.L.F."/>
            <person name="Oliveira U."/>
            <person name="Santos F.R."/>
            <person name="Vidigal T.H.D.A."/>
            <person name="Brescovit A.D."/>
            <person name="Santos A.J."/>
        </authorList>
    </citation>
    <scope>NUCLEOTIDE SEQUENCE</scope>
    <source>
        <tissue evidence="1">Shoot tissue taken approximately 20 cm above the soil surface</tissue>
    </source>
</reference>
<proteinExistence type="predicted"/>
<sequence length="10" mass="1118">MISGRGRIKT</sequence>
<reference evidence="1" key="2">
    <citation type="journal article" date="2015" name="Data Brief">
        <title>Shoot transcriptome of the giant reed, Arundo donax.</title>
        <authorList>
            <person name="Barrero R.A."/>
            <person name="Guerrero F.D."/>
            <person name="Moolhuijzen P."/>
            <person name="Goolsby J.A."/>
            <person name="Tidwell J."/>
            <person name="Bellgard S.E."/>
            <person name="Bellgard M.I."/>
        </authorList>
    </citation>
    <scope>NUCLEOTIDE SEQUENCE</scope>
    <source>
        <tissue evidence="1">Shoot tissue taken approximately 20 cm above the soil surface</tissue>
    </source>
</reference>
<evidence type="ECO:0000313" key="1">
    <source>
        <dbReference type="EMBL" id="JAD43049.1"/>
    </source>
</evidence>
<accession>A0A0A8ZUI9</accession>
<organism evidence="1">
    <name type="scientific">Arundo donax</name>
    <name type="common">Giant reed</name>
    <name type="synonym">Donax arundinaceus</name>
    <dbReference type="NCBI Taxonomy" id="35708"/>
    <lineage>
        <taxon>Eukaryota</taxon>
        <taxon>Viridiplantae</taxon>
        <taxon>Streptophyta</taxon>
        <taxon>Embryophyta</taxon>
        <taxon>Tracheophyta</taxon>
        <taxon>Spermatophyta</taxon>
        <taxon>Magnoliopsida</taxon>
        <taxon>Liliopsida</taxon>
        <taxon>Poales</taxon>
        <taxon>Poaceae</taxon>
        <taxon>PACMAD clade</taxon>
        <taxon>Arundinoideae</taxon>
        <taxon>Arundineae</taxon>
        <taxon>Arundo</taxon>
    </lineage>
</organism>
<name>A0A0A8ZUI9_ARUDO</name>
<protein>
    <submittedName>
        <fullName evidence="1">Uncharacterized protein</fullName>
    </submittedName>
</protein>
<dbReference type="EMBL" id="GBRH01254846">
    <property type="protein sequence ID" value="JAD43049.1"/>
    <property type="molecule type" value="Transcribed_RNA"/>
</dbReference>